<keyword evidence="4" id="KW-0732">Signal</keyword>
<gene>
    <name evidence="6" type="ORF">Tsubulata_046151</name>
</gene>
<sequence>MPTYSLHPSIALPLVMTHKHSSSPSPNKDSKKMSPTILFLLSFVPSLALPAQAGFILPIQKDYKTLQYTTLIYLKTPLQQTQVVFDLGGDITWIDCYKNYKSSTYHLFPCNGSQFCDSLPNTGVSICTDCSDTPGIPCANNTCGLFAENPVAYQGEVGVALTDVLKLPTTNGSTQGPLSDIKNHVFSCAPSSVLPGLSKSVSGSLALGQSIWSLQTQISNSSSSYPNYFAVCLSGSRTSPGVAFLAASGPYIFLPGIDLSRSLTYTPIISNVYGGPFISSVAVGREAEYFIGVTSININNKPVPLYKQFLAINGIGIGGTKISTVYNYTSLQRSIYTGFTETFVNQSSAMNLALTKPVKPFSFCYGAKDVQVTPTGPKSKDVYWRIYGSNSMVRVTTKNADVWCLGFLDGGVNQRQAIVIGGYQIEDNLLQFDLGSKRLGFSSSLLQKGTTCANFKFPKKPTA</sequence>
<dbReference type="Gene3D" id="2.40.70.10">
    <property type="entry name" value="Acid Proteases"/>
    <property type="match status" value="2"/>
</dbReference>
<name>A0A9Q0G6V8_9ROSI</name>
<dbReference type="InterPro" id="IPR021109">
    <property type="entry name" value="Peptidase_aspartic_dom_sf"/>
</dbReference>
<dbReference type="GO" id="GO:0004190">
    <property type="term" value="F:aspartic-type endopeptidase activity"/>
    <property type="evidence" value="ECO:0007669"/>
    <property type="project" value="InterPro"/>
</dbReference>
<dbReference type="PANTHER" id="PTHR47965:SF6">
    <property type="entry name" value="ASPARTIC PROTEINASE GIP1-RELATED"/>
    <property type="match status" value="1"/>
</dbReference>
<feature type="domain" description="Peptidase A1" evidence="5">
    <location>
        <begin position="68"/>
        <end position="442"/>
    </location>
</feature>
<comment type="subcellular location">
    <subcellularLocation>
        <location evidence="1">Secreted</location>
        <location evidence="1">Extracellular space</location>
    </subcellularLocation>
</comment>
<dbReference type="InterPro" id="IPR033121">
    <property type="entry name" value="PEPTIDASE_A1"/>
</dbReference>
<dbReference type="InterPro" id="IPR001461">
    <property type="entry name" value="Aspartic_peptidase_A1"/>
</dbReference>
<dbReference type="EMBL" id="JAKUCV010002244">
    <property type="protein sequence ID" value="KAJ4843384.1"/>
    <property type="molecule type" value="Genomic_DNA"/>
</dbReference>
<keyword evidence="3" id="KW-0964">Secreted</keyword>
<dbReference type="GO" id="GO:0005576">
    <property type="term" value="C:extracellular region"/>
    <property type="evidence" value="ECO:0007669"/>
    <property type="project" value="UniProtKB-SubCell"/>
</dbReference>
<dbReference type="InterPro" id="IPR032799">
    <property type="entry name" value="TAXi_C"/>
</dbReference>
<evidence type="ECO:0000313" key="6">
    <source>
        <dbReference type="EMBL" id="KAJ4843384.1"/>
    </source>
</evidence>
<dbReference type="OrthoDB" id="1904546at2759"/>
<dbReference type="InterPro" id="IPR032861">
    <property type="entry name" value="TAXi_N"/>
</dbReference>
<reference evidence="6" key="1">
    <citation type="submission" date="2022-02" db="EMBL/GenBank/DDBJ databases">
        <authorList>
            <person name="Henning P.M."/>
            <person name="McCubbin A.G."/>
            <person name="Shore J.S."/>
        </authorList>
    </citation>
    <scope>NUCLEOTIDE SEQUENCE</scope>
    <source>
        <strain evidence="6">F60SS</strain>
        <tissue evidence="6">Leaves</tissue>
    </source>
</reference>
<evidence type="ECO:0000256" key="4">
    <source>
        <dbReference type="ARBA" id="ARBA00022729"/>
    </source>
</evidence>
<proteinExistence type="inferred from homology"/>
<comment type="similarity">
    <text evidence="2">Belongs to the peptidase A1 family.</text>
</comment>
<dbReference type="GO" id="GO:0006508">
    <property type="term" value="P:proteolysis"/>
    <property type="evidence" value="ECO:0007669"/>
    <property type="project" value="InterPro"/>
</dbReference>
<protein>
    <recommendedName>
        <fullName evidence="5">Peptidase A1 domain-containing protein</fullName>
    </recommendedName>
</protein>
<dbReference type="SUPFAM" id="SSF50630">
    <property type="entry name" value="Acid proteases"/>
    <property type="match status" value="1"/>
</dbReference>
<evidence type="ECO:0000256" key="3">
    <source>
        <dbReference type="ARBA" id="ARBA00022525"/>
    </source>
</evidence>
<evidence type="ECO:0000256" key="2">
    <source>
        <dbReference type="ARBA" id="ARBA00007447"/>
    </source>
</evidence>
<dbReference type="Pfam" id="PF14543">
    <property type="entry name" value="TAXi_N"/>
    <property type="match status" value="1"/>
</dbReference>
<dbReference type="AlphaFoldDB" id="A0A9Q0G6V8"/>
<dbReference type="Proteomes" id="UP001141552">
    <property type="component" value="Unassembled WGS sequence"/>
</dbReference>
<dbReference type="PROSITE" id="PS51767">
    <property type="entry name" value="PEPTIDASE_A1"/>
    <property type="match status" value="1"/>
</dbReference>
<evidence type="ECO:0000256" key="1">
    <source>
        <dbReference type="ARBA" id="ARBA00004239"/>
    </source>
</evidence>
<evidence type="ECO:0000259" key="5">
    <source>
        <dbReference type="PROSITE" id="PS51767"/>
    </source>
</evidence>
<reference evidence="6" key="2">
    <citation type="journal article" date="2023" name="Plants (Basel)">
        <title>Annotation of the Turnera subulata (Passifloraceae) Draft Genome Reveals the S-Locus Evolved after the Divergence of Turneroideae from Passifloroideae in a Stepwise Manner.</title>
        <authorList>
            <person name="Henning P.M."/>
            <person name="Roalson E.H."/>
            <person name="Mir W."/>
            <person name="McCubbin A.G."/>
            <person name="Shore J.S."/>
        </authorList>
    </citation>
    <scope>NUCLEOTIDE SEQUENCE</scope>
    <source>
        <strain evidence="6">F60SS</strain>
    </source>
</reference>
<evidence type="ECO:0000313" key="7">
    <source>
        <dbReference type="Proteomes" id="UP001141552"/>
    </source>
</evidence>
<dbReference type="Pfam" id="PF14541">
    <property type="entry name" value="TAXi_C"/>
    <property type="match status" value="1"/>
</dbReference>
<comment type="caution">
    <text evidence="6">The sequence shown here is derived from an EMBL/GenBank/DDBJ whole genome shotgun (WGS) entry which is preliminary data.</text>
</comment>
<accession>A0A9Q0G6V8</accession>
<keyword evidence="7" id="KW-1185">Reference proteome</keyword>
<organism evidence="6 7">
    <name type="scientific">Turnera subulata</name>
    <dbReference type="NCBI Taxonomy" id="218843"/>
    <lineage>
        <taxon>Eukaryota</taxon>
        <taxon>Viridiplantae</taxon>
        <taxon>Streptophyta</taxon>
        <taxon>Embryophyta</taxon>
        <taxon>Tracheophyta</taxon>
        <taxon>Spermatophyta</taxon>
        <taxon>Magnoliopsida</taxon>
        <taxon>eudicotyledons</taxon>
        <taxon>Gunneridae</taxon>
        <taxon>Pentapetalae</taxon>
        <taxon>rosids</taxon>
        <taxon>fabids</taxon>
        <taxon>Malpighiales</taxon>
        <taxon>Passifloraceae</taxon>
        <taxon>Turnera</taxon>
    </lineage>
</organism>
<dbReference type="PANTHER" id="PTHR47965">
    <property type="entry name" value="ASPARTYL PROTEASE-RELATED"/>
    <property type="match status" value="1"/>
</dbReference>
<dbReference type="FunFam" id="2.40.70.10:FF:000041">
    <property type="entry name" value="Basic 7S globulin"/>
    <property type="match status" value="1"/>
</dbReference>